<dbReference type="Gene3D" id="3.40.605.10">
    <property type="entry name" value="Aldehyde Dehydrogenase, Chain A, domain 1"/>
    <property type="match status" value="1"/>
</dbReference>
<dbReference type="Proteomes" id="UP000046373">
    <property type="component" value="Unassembled WGS sequence"/>
</dbReference>
<reference evidence="4 5" key="1">
    <citation type="submission" date="2014-08" db="EMBL/GenBank/DDBJ databases">
        <authorList>
            <person name="Moulin Lionel"/>
        </authorList>
    </citation>
    <scope>NUCLEOTIDE SEQUENCE [LARGE SCALE GENOMIC DNA]</scope>
</reference>
<dbReference type="InterPro" id="IPR044638">
    <property type="entry name" value="ALDH7A1-like"/>
</dbReference>
<dbReference type="Pfam" id="PF00171">
    <property type="entry name" value="Aldedh"/>
    <property type="match status" value="1"/>
</dbReference>
<dbReference type="Gene3D" id="3.40.309.10">
    <property type="entry name" value="Aldehyde Dehydrogenase, Chain A, domain 2"/>
    <property type="match status" value="1"/>
</dbReference>
<dbReference type="InterPro" id="IPR016161">
    <property type="entry name" value="Ald_DH/histidinol_DH"/>
</dbReference>
<feature type="domain" description="Aldehyde dehydrogenase" evidence="3">
    <location>
        <begin position="18"/>
        <end position="473"/>
    </location>
</feature>
<sequence length="482" mass="50757">MLNGQNFVAGEWRDGAGWVEDINPSDVTDIVGRFAQARLSDIHDAVAAAQGAQREWAAAGLEARAAVLDAIGRELMARSKELGELLSREEGKTLPEGVGEVYRAGQFFTYFAAEALRNLGSSADSVRAGVDVLIEREPLGVVAVISPWNFPIATASWKIAPALAFGDAVIWKPASLTPASAWALTEIISRQAIPKGLFNLVMGSGSTIGRELAANADLQGLSFTGSSAVGSGIAALAAARFVKLQLEMGSKNPFVVMDDADLDRAVDLAVNGAFGGTGQKCTASSRLIVHRPIHDAFVEKLLAKTKALKVGHALEAGVQMGPVVSAEQLSANLGYVTLGISEGAELATGGEALDLAHNGHYMAPAVFLNGRSRMRINQEEMFAPITCVIQADDLDEAIMLSNDTPYGLTAGIATRSLARATKFRHASRSGCVMVNLATAGTDYHVPFGGVRASSYGPREQGRAAVEFYTQVKTSYIHAGAAE</sequence>
<dbReference type="SUPFAM" id="SSF53720">
    <property type="entry name" value="ALDH-like"/>
    <property type="match status" value="1"/>
</dbReference>
<dbReference type="PANTHER" id="PTHR43521:SF1">
    <property type="entry name" value="ALPHA-AMINOADIPIC SEMIALDEHYDE DEHYDROGENASE"/>
    <property type="match status" value="1"/>
</dbReference>
<protein>
    <submittedName>
        <fullName evidence="4">Putative aldehyde dehydrogenase YcbD</fullName>
        <ecNumber evidence="4">1.2.1.3</ecNumber>
    </submittedName>
</protein>
<dbReference type="GO" id="GO:0004029">
    <property type="term" value="F:aldehyde dehydrogenase (NAD+) activity"/>
    <property type="evidence" value="ECO:0007669"/>
    <property type="project" value="UniProtKB-EC"/>
</dbReference>
<dbReference type="PANTHER" id="PTHR43521">
    <property type="entry name" value="ALPHA-AMINOADIPIC SEMIALDEHYDE DEHYDROGENASE"/>
    <property type="match status" value="1"/>
</dbReference>
<evidence type="ECO:0000313" key="4">
    <source>
        <dbReference type="EMBL" id="CDX46468.1"/>
    </source>
</evidence>
<keyword evidence="2" id="KW-0520">NAD</keyword>
<dbReference type="InterPro" id="IPR016162">
    <property type="entry name" value="Ald_DH_N"/>
</dbReference>
<dbReference type="EC" id="1.2.1.3" evidence="4"/>
<dbReference type="AlphaFoldDB" id="A0A090FY02"/>
<organism evidence="4 5">
    <name type="scientific">Mesorhizobium plurifarium</name>
    <dbReference type="NCBI Taxonomy" id="69974"/>
    <lineage>
        <taxon>Bacteria</taxon>
        <taxon>Pseudomonadati</taxon>
        <taxon>Pseudomonadota</taxon>
        <taxon>Alphaproteobacteria</taxon>
        <taxon>Hyphomicrobiales</taxon>
        <taxon>Phyllobacteriaceae</taxon>
        <taxon>Mesorhizobium</taxon>
    </lineage>
</organism>
<evidence type="ECO:0000256" key="2">
    <source>
        <dbReference type="ARBA" id="ARBA00023027"/>
    </source>
</evidence>
<evidence type="ECO:0000259" key="3">
    <source>
        <dbReference type="Pfam" id="PF00171"/>
    </source>
</evidence>
<dbReference type="InterPro" id="IPR015590">
    <property type="entry name" value="Aldehyde_DH_dom"/>
</dbReference>
<accession>A0A090FY02</accession>
<gene>
    <name evidence="4" type="primary">ycbD</name>
    <name evidence="4" type="ORF">MPLDJ20_90035</name>
</gene>
<dbReference type="GeneID" id="31893818"/>
<dbReference type="InterPro" id="IPR016163">
    <property type="entry name" value="Ald_DH_C"/>
</dbReference>
<keyword evidence="1 4" id="KW-0560">Oxidoreductase</keyword>
<name>A0A090FY02_MESPL</name>
<dbReference type="CDD" id="cd07097">
    <property type="entry name" value="ALDH_KGSADH-YcbD"/>
    <property type="match status" value="1"/>
</dbReference>
<proteinExistence type="predicted"/>
<evidence type="ECO:0000256" key="1">
    <source>
        <dbReference type="ARBA" id="ARBA00023002"/>
    </source>
</evidence>
<evidence type="ECO:0000313" key="5">
    <source>
        <dbReference type="Proteomes" id="UP000046373"/>
    </source>
</evidence>
<dbReference type="EMBL" id="CCNB01000046">
    <property type="protein sequence ID" value="CDX46468.1"/>
    <property type="molecule type" value="Genomic_DNA"/>
</dbReference>